<protein>
    <submittedName>
        <fullName evidence="1">Uncharacterized protein</fullName>
    </submittedName>
</protein>
<reference evidence="1" key="1">
    <citation type="submission" date="2024-02" db="EMBL/GenBank/DDBJ databases">
        <authorList>
            <consortium name="ELIXIR-Norway"/>
            <consortium name="Elixir Norway"/>
        </authorList>
    </citation>
    <scope>NUCLEOTIDE SEQUENCE</scope>
</reference>
<proteinExistence type="predicted"/>
<dbReference type="EMBL" id="OZ019895">
    <property type="protein sequence ID" value="CAK9221054.1"/>
    <property type="molecule type" value="Genomic_DNA"/>
</dbReference>
<dbReference type="Proteomes" id="UP001497512">
    <property type="component" value="Chromosome 3"/>
</dbReference>
<evidence type="ECO:0000313" key="2">
    <source>
        <dbReference type="Proteomes" id="UP001497512"/>
    </source>
</evidence>
<name>A0ABP0UIH5_9BRYO</name>
<accession>A0ABP0UIH5</accession>
<evidence type="ECO:0000313" key="1">
    <source>
        <dbReference type="EMBL" id="CAK9221054.1"/>
    </source>
</evidence>
<sequence length="112" mass="12321">MQRLCFKQGWLSLAVSQLGQCSSFNSGFSITSGGHLKPMLLQELLEKVPPGLGVLVYIPLLQLPRSSFLGIFTPSKHNGMAAALCDKVMERMKGALWNEAHLSKHLGSLRRN</sequence>
<organism evidence="1 2">
    <name type="scientific">Sphagnum troendelagicum</name>
    <dbReference type="NCBI Taxonomy" id="128251"/>
    <lineage>
        <taxon>Eukaryota</taxon>
        <taxon>Viridiplantae</taxon>
        <taxon>Streptophyta</taxon>
        <taxon>Embryophyta</taxon>
        <taxon>Bryophyta</taxon>
        <taxon>Sphagnophytina</taxon>
        <taxon>Sphagnopsida</taxon>
        <taxon>Sphagnales</taxon>
        <taxon>Sphagnaceae</taxon>
        <taxon>Sphagnum</taxon>
    </lineage>
</organism>
<gene>
    <name evidence="1" type="ORF">CSSPTR1EN2_LOCUS15764</name>
</gene>
<keyword evidence="2" id="KW-1185">Reference proteome</keyword>